<evidence type="ECO:0000256" key="1">
    <source>
        <dbReference type="ARBA" id="ARBA00001445"/>
    </source>
</evidence>
<proteinExistence type="predicted"/>
<evidence type="ECO:0000259" key="8">
    <source>
        <dbReference type="Pfam" id="PF17390"/>
    </source>
</evidence>
<evidence type="ECO:0000313" key="10">
    <source>
        <dbReference type="Proteomes" id="UP001056384"/>
    </source>
</evidence>
<dbReference type="InterPro" id="IPR013737">
    <property type="entry name" value="Bac_rhamnosid_N"/>
</dbReference>
<evidence type="ECO:0000259" key="5">
    <source>
        <dbReference type="Pfam" id="PF05592"/>
    </source>
</evidence>
<dbReference type="Pfam" id="PF17390">
    <property type="entry name" value="Bac_rhamnosid_C"/>
    <property type="match status" value="1"/>
</dbReference>
<dbReference type="PANTHER" id="PTHR33307:SF6">
    <property type="entry name" value="ALPHA-RHAMNOSIDASE (EUROFUNG)-RELATED"/>
    <property type="match status" value="1"/>
</dbReference>
<dbReference type="InterPro" id="IPR035396">
    <property type="entry name" value="Bac_rhamnosid6H"/>
</dbReference>
<keyword evidence="3" id="KW-0378">Hydrolase</keyword>
<dbReference type="InterPro" id="IPR008902">
    <property type="entry name" value="Rhamnosid_concanavalin"/>
</dbReference>
<evidence type="ECO:0000256" key="2">
    <source>
        <dbReference type="ARBA" id="ARBA00012652"/>
    </source>
</evidence>
<dbReference type="InterPro" id="IPR016007">
    <property type="entry name" value="Alpha_rhamnosid"/>
</dbReference>
<protein>
    <recommendedName>
        <fullName evidence="2">alpha-L-rhamnosidase</fullName>
        <ecNumber evidence="2">3.2.1.40</ecNumber>
    </recommendedName>
</protein>
<dbReference type="Gene3D" id="1.50.10.10">
    <property type="match status" value="1"/>
</dbReference>
<feature type="domain" description="Alpha-L-rhamnosidase six-hairpin glycosidase" evidence="7">
    <location>
        <begin position="409"/>
        <end position="731"/>
    </location>
</feature>
<evidence type="ECO:0000259" key="6">
    <source>
        <dbReference type="Pfam" id="PF08531"/>
    </source>
</evidence>
<dbReference type="Gene3D" id="2.60.40.10">
    <property type="entry name" value="Immunoglobulins"/>
    <property type="match status" value="1"/>
</dbReference>
<keyword evidence="9" id="KW-0326">Glycosidase</keyword>
<evidence type="ECO:0000256" key="4">
    <source>
        <dbReference type="SAM" id="MobiDB-lite"/>
    </source>
</evidence>
<dbReference type="InterPro" id="IPR035398">
    <property type="entry name" value="Bac_rhamnosid_C"/>
</dbReference>
<dbReference type="Pfam" id="PF25788">
    <property type="entry name" value="Ig_Rha78A_N"/>
    <property type="match status" value="1"/>
</dbReference>
<dbReference type="Proteomes" id="UP001056384">
    <property type="component" value="Chromosome 1"/>
</dbReference>
<gene>
    <name evidence="9" type="ORF">Slin15195_G000410</name>
</gene>
<dbReference type="InterPro" id="IPR008928">
    <property type="entry name" value="6-hairpin_glycosidase_sf"/>
</dbReference>
<dbReference type="GO" id="GO:0005975">
    <property type="term" value="P:carbohydrate metabolic process"/>
    <property type="evidence" value="ECO:0007669"/>
    <property type="project" value="InterPro"/>
</dbReference>
<sequence length="852" mass="95281">MITPSKPRFEHHEDDPLGIGQATPRISWSFRGSASDWHQESHDLEIQYDDQKPEIHSFVTKEHNLVPWPSRPLCSRERAKVRVRVKGAADEGFSEWSKRAVVGTGLLESGDWLCDLIQPTREIPPAGQPHVPVVFCRQRKLRTSLNGKAVGNHVLAPGWTSYEHRLTYQTHDVLSHFESHSDLTLEVTVAEGWYCGRLGFLGGRTNIYGNSLGLLAQLHIVYQDGSTEVLLTDENWTWKTSHISASGLYDGETCDMSMEELPNLPVKCLPRPATLCSTDAPPVRRVDELTAREVLRTPAGKLVVDFGQNFTGRSRFRVSTTESSKIVIQHAEVLEHGEVSVRPLRGAKATDTLHVPAHTSVGWEPQFTFHGFRYVQVDGWPGELNPADFTGVVLHTDMQRTGHFDPVSLGIPTDCPQRDERLGWTGDIAVFSDTANFLYNTSGMLSSWLEDLSAEQLANYGIVPLTVPNVVPSLDKDAHAIWGDAAIMVPWSLWSITGDRDILQRQYSSMRAWWHAIPRKANGLWRYTSEWKLGDWLDPLAPPEEPGNTTTDPAFVSDAFLIPVTELMSQICELLNDMPSKIFYDLEAAQIRQSFTREYVTGSGRLSPDTQTAYILALHFDLLESAEHREQAAKRLQELILRDSRFCIATGFAGTPYVGHALSKAGLTGFFYRMLLHRVCPIWLYPITMGATTTWERWDSMLPDGSINPGEMTFFNHYALGAVGDWMHKVILGMRPFSPGWSEVAIEPVPGGDLKWAKGKCETLAGSLEVRWHISEADGDSLSMFHMDVIVPPNTAAVIRMPSGKKENVSSGRRSWKEEYSAQAWPPMALWPPNATRNDELVKDSSSPVPAA</sequence>
<keyword evidence="10" id="KW-1185">Reference proteome</keyword>
<dbReference type="Pfam" id="PF05592">
    <property type="entry name" value="Bac_rhamnosid"/>
    <property type="match status" value="1"/>
</dbReference>
<evidence type="ECO:0000313" key="9">
    <source>
        <dbReference type="EMBL" id="USW46722.1"/>
    </source>
</evidence>
<dbReference type="Gene3D" id="2.60.420.10">
    <property type="entry name" value="Maltose phosphorylase, domain 3"/>
    <property type="match status" value="1"/>
</dbReference>
<feature type="region of interest" description="Disordered" evidence="4">
    <location>
        <begin position="1"/>
        <end position="22"/>
    </location>
</feature>
<dbReference type="InterPro" id="IPR012341">
    <property type="entry name" value="6hp_glycosidase-like_sf"/>
</dbReference>
<dbReference type="GO" id="GO:0030596">
    <property type="term" value="F:alpha-L-rhamnosidase activity"/>
    <property type="evidence" value="ECO:0007669"/>
    <property type="project" value="UniProtKB-EC"/>
</dbReference>
<feature type="domain" description="Alpha-L-rhamnosidase C-terminal" evidence="8">
    <location>
        <begin position="733"/>
        <end position="812"/>
    </location>
</feature>
<name>A0A9Q9AIH5_9PEZI</name>
<dbReference type="EMBL" id="CP099418">
    <property type="protein sequence ID" value="USW46722.1"/>
    <property type="molecule type" value="Genomic_DNA"/>
</dbReference>
<dbReference type="SUPFAM" id="SSF48208">
    <property type="entry name" value="Six-hairpin glycosidases"/>
    <property type="match status" value="1"/>
</dbReference>
<organism evidence="9 10">
    <name type="scientific">Septoria linicola</name>
    <dbReference type="NCBI Taxonomy" id="215465"/>
    <lineage>
        <taxon>Eukaryota</taxon>
        <taxon>Fungi</taxon>
        <taxon>Dikarya</taxon>
        <taxon>Ascomycota</taxon>
        <taxon>Pezizomycotina</taxon>
        <taxon>Dothideomycetes</taxon>
        <taxon>Dothideomycetidae</taxon>
        <taxon>Mycosphaerellales</taxon>
        <taxon>Mycosphaerellaceae</taxon>
        <taxon>Septoria</taxon>
    </lineage>
</organism>
<dbReference type="EC" id="3.2.1.40" evidence="2"/>
<dbReference type="InterPro" id="IPR013783">
    <property type="entry name" value="Ig-like_fold"/>
</dbReference>
<dbReference type="AlphaFoldDB" id="A0A9Q9AIH5"/>
<feature type="domain" description="Bacterial alpha-L-rhamnosidase N-terminal" evidence="6">
    <location>
        <begin position="143"/>
        <end position="259"/>
    </location>
</feature>
<dbReference type="Pfam" id="PF08531">
    <property type="entry name" value="Bac_rhamnosid_N"/>
    <property type="match status" value="1"/>
</dbReference>
<evidence type="ECO:0000256" key="3">
    <source>
        <dbReference type="ARBA" id="ARBA00022801"/>
    </source>
</evidence>
<reference evidence="9" key="1">
    <citation type="submission" date="2022-06" db="EMBL/GenBank/DDBJ databases">
        <title>Complete genome sequences of two strains of the flax pathogen Septoria linicola.</title>
        <authorList>
            <person name="Lapalu N."/>
            <person name="Simon A."/>
            <person name="Demenou B."/>
            <person name="Paumier D."/>
            <person name="Guillot M.-P."/>
            <person name="Gout L."/>
            <person name="Valade R."/>
        </authorList>
    </citation>
    <scope>NUCLEOTIDE SEQUENCE</scope>
    <source>
        <strain evidence="9">SE15195</strain>
    </source>
</reference>
<dbReference type="Gene3D" id="2.60.120.260">
    <property type="entry name" value="Galactose-binding domain-like"/>
    <property type="match status" value="2"/>
</dbReference>
<accession>A0A9Q9AIH5</accession>
<dbReference type="Pfam" id="PF17389">
    <property type="entry name" value="Bac_rhamnosid6H"/>
    <property type="match status" value="1"/>
</dbReference>
<comment type="catalytic activity">
    <reaction evidence="1">
        <text>Hydrolysis of terminal non-reducing alpha-L-rhamnose residues in alpha-L-rhamnosides.</text>
        <dbReference type="EC" id="3.2.1.40"/>
    </reaction>
</comment>
<feature type="region of interest" description="Disordered" evidence="4">
    <location>
        <begin position="828"/>
        <end position="852"/>
    </location>
</feature>
<feature type="domain" description="Alpha-L-rhamnosidase concanavalin-like" evidence="5">
    <location>
        <begin position="296"/>
        <end position="395"/>
    </location>
</feature>
<dbReference type="PANTHER" id="PTHR33307">
    <property type="entry name" value="ALPHA-RHAMNOSIDASE (EUROFUNG)"/>
    <property type="match status" value="1"/>
</dbReference>
<evidence type="ECO:0000259" key="7">
    <source>
        <dbReference type="Pfam" id="PF17389"/>
    </source>
</evidence>